<evidence type="ECO:0000313" key="12">
    <source>
        <dbReference type="Proteomes" id="UP000320333"/>
    </source>
</evidence>
<keyword evidence="3 9" id="KW-0812">Transmembrane</keyword>
<keyword evidence="5" id="KW-0067">ATP-binding</keyword>
<dbReference type="SFLD" id="SFLDG00002">
    <property type="entry name" value="C1.7:_P-type_atpase_like"/>
    <property type="match status" value="1"/>
</dbReference>
<feature type="transmembrane region" description="Helical" evidence="9">
    <location>
        <begin position="1166"/>
        <end position="1186"/>
    </location>
</feature>
<evidence type="ECO:0000256" key="6">
    <source>
        <dbReference type="ARBA" id="ARBA00022967"/>
    </source>
</evidence>
<protein>
    <recommendedName>
        <fullName evidence="10">Cation-transporting P-type ATPase N-terminal domain-containing protein</fullName>
    </recommendedName>
</protein>
<dbReference type="SFLD" id="SFLDS00003">
    <property type="entry name" value="Haloacid_Dehalogenase"/>
    <property type="match status" value="1"/>
</dbReference>
<evidence type="ECO:0000256" key="3">
    <source>
        <dbReference type="ARBA" id="ARBA00022692"/>
    </source>
</evidence>
<evidence type="ECO:0000256" key="5">
    <source>
        <dbReference type="ARBA" id="ARBA00022840"/>
    </source>
</evidence>
<keyword evidence="4" id="KW-0547">Nucleotide-binding</keyword>
<keyword evidence="12" id="KW-1185">Reference proteome</keyword>
<evidence type="ECO:0000256" key="8">
    <source>
        <dbReference type="ARBA" id="ARBA00023136"/>
    </source>
</evidence>
<comment type="caution">
    <text evidence="11">The sequence shown here is derived from an EMBL/GenBank/DDBJ whole genome shotgun (WGS) entry which is preliminary data.</text>
</comment>
<dbReference type="InterPro" id="IPR006068">
    <property type="entry name" value="ATPase_P-typ_cation-transptr_C"/>
</dbReference>
<dbReference type="InterPro" id="IPR044492">
    <property type="entry name" value="P_typ_ATPase_HD_dom"/>
</dbReference>
<dbReference type="GO" id="GO:1990573">
    <property type="term" value="P:potassium ion import across plasma membrane"/>
    <property type="evidence" value="ECO:0007669"/>
    <property type="project" value="TreeGrafter"/>
</dbReference>
<feature type="transmembrane region" description="Helical" evidence="9">
    <location>
        <begin position="229"/>
        <end position="257"/>
    </location>
</feature>
<sequence>MTDGSILKNETVREQPAAGLVQNSGYGYGGGVDVDEKSPIHSIEIILTAFVSSKALQQTMLDEIIALGRLLQMPPFESLSNSLLSPPVPTAACPSIVIVPPKPALEFMPLRRTLESMPPEILDRMASFVSGDDILPLCHAVPYYKYISKAMHDFSHAIERHTPPRPVLFWPGIKEEHLFTFEQLMVHHKTSFDAAKPMQSEGLDAADAARRLAEQGPNILSPPKKKSAVWLYIECLFNIFNALLLFCGIAGFIVYGIDPIGNGMVAVYMAIILIAVAFLNALIEFLQLLASEKALAGFMNMIPSKSQVVRNGNLQNLPASDLVLGDVVFVRMGDKLPADIYVISALDFKVDNSSLTGEAEPQDRIPTNSMMSPLEATNLAFSGTLAVNGEAYGIVIRCGDNTVLGQIAGLTQSEHKSPSPMTTEINNFVATIGTVAITCMIVFFIIALVKTGSVSFSLNFAIGVLVAWVPQGLPATVTMLLTIAAKRMATRQVLVKDLRGVETLGAITLLATDKTGTLTRNQMTATNFWCGLELYSTQVSSTNLPLGEIPFDLEGSGISEILHISALCSRARFDRTDIPIDQRVITGDATESGLFRFASQKLRDIDKLQDMYPKVFEIPFNSENKWAMAIHKKKHVGGPLTLLMKGAPERILRICTTIWKDSKAVPMTKEHQDEFTKSYEYMAGKGHRVLAFAQLLLPGGEYPEDFAFERDRKNYPSNGLTFVGLASLEDPPKHGVREAIGHCREAGIKIMMVTGDHPLTAEAIGRKINLMLSDTKELHAKKTGRQIETISEDEIHAIVIHGEQIDELTDAAWDNIFSKDEIIFARTSPKHKLTIVKRAQSLGHIVGVTGDGVNDSPALKKADLGIAMNLSGSDVSKEAASMILLDDNFASTVRGVEEGRLIFANLKKSIQYTVTHIVPEVIPYLLWVVAPLPIMLTSLQILVVDLGFELLAALSYAWEPSESEELMKVPPRMPVTEDSISKLRKRKAEDAEDRGLAVAAQNDHDFPAHVMSVDQKVKLFFKRIMSVRYWKRKFEKNDGEVLVDGNSLSWAYLECGLIEFIGCATCFFAVLYSAKWEDGSQFYITPYDAWHMQSLSTSHFIEGSAPNYTTVHGNTLDSYMQANALAQAQSAYYFGLMVQQCFNLFACKCKMTLPFGPYMFRNAASFYSVMMGGLFAAFIVYTPGVMSVFATSGRLSPLYWLIAMGYGVLIIIYSSVRMLIMRFLFPKNVNQGIEGLQMHPTRWSTAN</sequence>
<dbReference type="InterPro" id="IPR023214">
    <property type="entry name" value="HAD_sf"/>
</dbReference>
<proteinExistence type="predicted"/>
<dbReference type="InterPro" id="IPR008250">
    <property type="entry name" value="ATPase_P-typ_transduc_dom_A_sf"/>
</dbReference>
<dbReference type="SUPFAM" id="SSF81653">
    <property type="entry name" value="Calcium ATPase, transduction domain A"/>
    <property type="match status" value="1"/>
</dbReference>
<dbReference type="Pfam" id="PF00689">
    <property type="entry name" value="Cation_ATPase_C"/>
    <property type="match status" value="1"/>
</dbReference>
<dbReference type="GO" id="GO:0005524">
    <property type="term" value="F:ATP binding"/>
    <property type="evidence" value="ECO:0007669"/>
    <property type="project" value="UniProtKB-KW"/>
</dbReference>
<reference evidence="11 12" key="1">
    <citation type="journal article" date="2019" name="Sci. Rep.">
        <title>Comparative genomics of chytrid fungi reveal insights into the obligate biotrophic and pathogenic lifestyle of Synchytrium endobioticum.</title>
        <authorList>
            <person name="van de Vossenberg B.T.L.H."/>
            <person name="Warris S."/>
            <person name="Nguyen H.D.T."/>
            <person name="van Gent-Pelzer M.P.E."/>
            <person name="Joly D.L."/>
            <person name="van de Geest H.C."/>
            <person name="Bonants P.J.M."/>
            <person name="Smith D.S."/>
            <person name="Levesque C.A."/>
            <person name="van der Lee T.A.J."/>
        </authorList>
    </citation>
    <scope>NUCLEOTIDE SEQUENCE [LARGE SCALE GENOMIC DNA]</scope>
    <source>
        <strain evidence="11 12">CBS 675.73</strain>
    </source>
</reference>
<dbReference type="PANTHER" id="PTHR43294">
    <property type="entry name" value="SODIUM/POTASSIUM-TRANSPORTING ATPASE SUBUNIT ALPHA"/>
    <property type="match status" value="1"/>
</dbReference>
<name>A0A507DNL1_9FUNG</name>
<feature type="transmembrane region" description="Helical" evidence="9">
    <location>
        <begin position="1050"/>
        <end position="1072"/>
    </location>
</feature>
<dbReference type="PRINTS" id="PR00119">
    <property type="entry name" value="CATATPASE"/>
</dbReference>
<feature type="domain" description="Cation-transporting P-type ATPase N-terminal" evidence="10">
    <location>
        <begin position="175"/>
        <end position="256"/>
    </location>
</feature>
<dbReference type="EMBL" id="QEAP01001001">
    <property type="protein sequence ID" value="TPX52835.1"/>
    <property type="molecule type" value="Genomic_DNA"/>
</dbReference>
<dbReference type="FunFam" id="3.40.50.1000:FF:000083">
    <property type="entry name" value="Sodium/potassium-transporting ATPase subunit alpha"/>
    <property type="match status" value="1"/>
</dbReference>
<organism evidence="11 12">
    <name type="scientific">Chytriomyces confervae</name>
    <dbReference type="NCBI Taxonomy" id="246404"/>
    <lineage>
        <taxon>Eukaryota</taxon>
        <taxon>Fungi</taxon>
        <taxon>Fungi incertae sedis</taxon>
        <taxon>Chytridiomycota</taxon>
        <taxon>Chytridiomycota incertae sedis</taxon>
        <taxon>Chytridiomycetes</taxon>
        <taxon>Chytridiales</taxon>
        <taxon>Chytriomycetaceae</taxon>
        <taxon>Chytriomyces</taxon>
    </lineage>
</organism>
<dbReference type="InterPro" id="IPR001757">
    <property type="entry name" value="P_typ_ATPase"/>
</dbReference>
<dbReference type="InterPro" id="IPR018303">
    <property type="entry name" value="ATPase_P-typ_P_site"/>
</dbReference>
<dbReference type="InterPro" id="IPR023298">
    <property type="entry name" value="ATPase_P-typ_TM_dom_sf"/>
</dbReference>
<dbReference type="SUPFAM" id="SSF81665">
    <property type="entry name" value="Calcium ATPase, transmembrane domain M"/>
    <property type="match status" value="2"/>
</dbReference>
<evidence type="ECO:0000256" key="1">
    <source>
        <dbReference type="ARBA" id="ARBA00004651"/>
    </source>
</evidence>
<feature type="transmembrane region" description="Helical" evidence="9">
    <location>
        <begin position="1198"/>
        <end position="1220"/>
    </location>
</feature>
<dbReference type="GO" id="GO:0005391">
    <property type="term" value="F:P-type sodium:potassium-exchanging transporter activity"/>
    <property type="evidence" value="ECO:0007669"/>
    <property type="project" value="TreeGrafter"/>
</dbReference>
<evidence type="ECO:0000259" key="10">
    <source>
        <dbReference type="SMART" id="SM00831"/>
    </source>
</evidence>
<keyword evidence="6" id="KW-1278">Translocase</keyword>
<evidence type="ECO:0000256" key="7">
    <source>
        <dbReference type="ARBA" id="ARBA00022989"/>
    </source>
</evidence>
<dbReference type="PANTHER" id="PTHR43294:SF21">
    <property type="entry name" value="CATION TRANSPORTING ATPASE"/>
    <property type="match status" value="1"/>
</dbReference>
<dbReference type="Pfam" id="PF00122">
    <property type="entry name" value="E1-E2_ATPase"/>
    <property type="match status" value="1"/>
</dbReference>
<feature type="transmembrane region" description="Helical" evidence="9">
    <location>
        <begin position="924"/>
        <end position="944"/>
    </location>
</feature>
<dbReference type="Gene3D" id="3.40.1110.10">
    <property type="entry name" value="Calcium-transporting ATPase, cytoplasmic domain N"/>
    <property type="match status" value="1"/>
</dbReference>
<comment type="subcellular location">
    <subcellularLocation>
        <location evidence="1">Cell membrane</location>
        <topology evidence="1">Multi-pass membrane protein</topology>
    </subcellularLocation>
</comment>
<evidence type="ECO:0000256" key="4">
    <source>
        <dbReference type="ARBA" id="ARBA00022741"/>
    </source>
</evidence>
<dbReference type="SUPFAM" id="SSF81660">
    <property type="entry name" value="Metal cation-transporting ATPase, ATP-binding domain N"/>
    <property type="match status" value="1"/>
</dbReference>
<dbReference type="GO" id="GO:0036376">
    <property type="term" value="P:sodium ion export across plasma membrane"/>
    <property type="evidence" value="ECO:0007669"/>
    <property type="project" value="TreeGrafter"/>
</dbReference>
<dbReference type="OrthoDB" id="158672at2759"/>
<keyword evidence="7 9" id="KW-1133">Transmembrane helix</keyword>
<dbReference type="SFLD" id="SFLDF00027">
    <property type="entry name" value="p-type_atpase"/>
    <property type="match status" value="1"/>
</dbReference>
<dbReference type="Pfam" id="PF13246">
    <property type="entry name" value="Cation_ATPase"/>
    <property type="match status" value="1"/>
</dbReference>
<feature type="transmembrane region" description="Helical" evidence="9">
    <location>
        <begin position="263"/>
        <end position="283"/>
    </location>
</feature>
<evidence type="ECO:0000256" key="9">
    <source>
        <dbReference type="SAM" id="Phobius"/>
    </source>
</evidence>
<keyword evidence="8 9" id="KW-0472">Membrane</keyword>
<dbReference type="AlphaFoldDB" id="A0A507DNL1"/>
<dbReference type="Gene3D" id="1.20.1110.10">
    <property type="entry name" value="Calcium-transporting ATPase, transmembrane domain"/>
    <property type="match status" value="2"/>
</dbReference>
<feature type="transmembrane region" description="Helical" evidence="9">
    <location>
        <begin position="425"/>
        <end position="448"/>
    </location>
</feature>
<dbReference type="InterPro" id="IPR004014">
    <property type="entry name" value="ATPase_P-typ_cation-transptr_N"/>
</dbReference>
<dbReference type="InterPro" id="IPR059000">
    <property type="entry name" value="ATPase_P-type_domA"/>
</dbReference>
<keyword evidence="2" id="KW-1003">Cell membrane</keyword>
<dbReference type="Pfam" id="PF00690">
    <property type="entry name" value="Cation_ATPase_N"/>
    <property type="match status" value="1"/>
</dbReference>
<dbReference type="SUPFAM" id="SSF56784">
    <property type="entry name" value="HAD-like"/>
    <property type="match status" value="1"/>
</dbReference>
<dbReference type="GO" id="GO:0030007">
    <property type="term" value="P:intracellular potassium ion homeostasis"/>
    <property type="evidence" value="ECO:0007669"/>
    <property type="project" value="TreeGrafter"/>
</dbReference>
<dbReference type="Proteomes" id="UP000320333">
    <property type="component" value="Unassembled WGS sequence"/>
</dbReference>
<dbReference type="Gene3D" id="3.40.50.1000">
    <property type="entry name" value="HAD superfamily/HAD-like"/>
    <property type="match status" value="1"/>
</dbReference>
<dbReference type="InterPro" id="IPR050510">
    <property type="entry name" value="Cation_transp_ATPase_P-type"/>
</dbReference>
<dbReference type="PROSITE" id="PS00154">
    <property type="entry name" value="ATPASE_E1_E2"/>
    <property type="match status" value="1"/>
</dbReference>
<dbReference type="InterPro" id="IPR023299">
    <property type="entry name" value="ATPase_P-typ_cyto_dom_N"/>
</dbReference>
<dbReference type="InterPro" id="IPR036412">
    <property type="entry name" value="HAD-like_sf"/>
</dbReference>
<dbReference type="PRINTS" id="PR00121">
    <property type="entry name" value="NAKATPASE"/>
</dbReference>
<dbReference type="Gene3D" id="2.70.150.10">
    <property type="entry name" value="Calcium-transporting ATPase, cytoplasmic transduction domain A"/>
    <property type="match status" value="1"/>
</dbReference>
<gene>
    <name evidence="11" type="ORF">CcCBS67573_g09799</name>
</gene>
<dbReference type="NCBIfam" id="TIGR01494">
    <property type="entry name" value="ATPase_P-type"/>
    <property type="match status" value="2"/>
</dbReference>
<dbReference type="SMART" id="SM00831">
    <property type="entry name" value="Cation_ATPase_N"/>
    <property type="match status" value="1"/>
</dbReference>
<accession>A0A507DNL1</accession>
<dbReference type="GO" id="GO:1902600">
    <property type="term" value="P:proton transmembrane transport"/>
    <property type="evidence" value="ECO:0007669"/>
    <property type="project" value="TreeGrafter"/>
</dbReference>
<dbReference type="GO" id="GO:0005886">
    <property type="term" value="C:plasma membrane"/>
    <property type="evidence" value="ECO:0007669"/>
    <property type="project" value="UniProtKB-SubCell"/>
</dbReference>
<evidence type="ECO:0000256" key="2">
    <source>
        <dbReference type="ARBA" id="ARBA00022475"/>
    </source>
</evidence>
<dbReference type="GO" id="GO:0006883">
    <property type="term" value="P:intracellular sodium ion homeostasis"/>
    <property type="evidence" value="ECO:0007669"/>
    <property type="project" value="TreeGrafter"/>
</dbReference>
<dbReference type="STRING" id="246404.A0A507DNL1"/>
<evidence type="ECO:0000313" key="11">
    <source>
        <dbReference type="EMBL" id="TPX52835.1"/>
    </source>
</evidence>
<dbReference type="FunFam" id="3.40.1110.10:FF:000061">
    <property type="entry name" value="Potassium-transporting ATPase alpha chain 1"/>
    <property type="match status" value="1"/>
</dbReference>
<feature type="transmembrane region" description="Helical" evidence="9">
    <location>
        <begin position="460"/>
        <end position="484"/>
    </location>
</feature>
<dbReference type="GO" id="GO:0016887">
    <property type="term" value="F:ATP hydrolysis activity"/>
    <property type="evidence" value="ECO:0007669"/>
    <property type="project" value="InterPro"/>
</dbReference>